<evidence type="ECO:0000259" key="11">
    <source>
        <dbReference type="Pfam" id="PF01726"/>
    </source>
</evidence>
<dbReference type="OrthoDB" id="2187688at2"/>
<dbReference type="RefSeq" id="WP_101300211.1">
    <property type="nucleotide sequence ID" value="NZ_CP025197.1"/>
</dbReference>
<protein>
    <submittedName>
        <fullName evidence="12">Repressor LexA</fullName>
    </submittedName>
</protein>
<dbReference type="PANTHER" id="PTHR33516:SF2">
    <property type="entry name" value="LEXA REPRESSOR-RELATED"/>
    <property type="match status" value="1"/>
</dbReference>
<evidence type="ECO:0000256" key="3">
    <source>
        <dbReference type="ARBA" id="ARBA00022763"/>
    </source>
</evidence>
<evidence type="ECO:0000256" key="7">
    <source>
        <dbReference type="ARBA" id="ARBA00023163"/>
    </source>
</evidence>
<dbReference type="GO" id="GO:0009432">
    <property type="term" value="P:SOS response"/>
    <property type="evidence" value="ECO:0007669"/>
    <property type="project" value="UniProtKB-KW"/>
</dbReference>
<dbReference type="InterPro" id="IPR006199">
    <property type="entry name" value="LexA_DNA-bd_dom"/>
</dbReference>
<dbReference type="GO" id="GO:0004252">
    <property type="term" value="F:serine-type endopeptidase activity"/>
    <property type="evidence" value="ECO:0007669"/>
    <property type="project" value="InterPro"/>
</dbReference>
<evidence type="ECO:0000256" key="2">
    <source>
        <dbReference type="ARBA" id="ARBA00022705"/>
    </source>
</evidence>
<dbReference type="Pfam" id="PF01726">
    <property type="entry name" value="LexA_DNA_bind"/>
    <property type="match status" value="1"/>
</dbReference>
<dbReference type="PANTHER" id="PTHR33516">
    <property type="entry name" value="LEXA REPRESSOR"/>
    <property type="match status" value="1"/>
</dbReference>
<dbReference type="Gene3D" id="1.10.10.10">
    <property type="entry name" value="Winged helix-like DNA-binding domain superfamily/Winged helix DNA-binding domain"/>
    <property type="match status" value="1"/>
</dbReference>
<accession>A0A2S8R8D5</accession>
<keyword evidence="3" id="KW-0227">DNA damage</keyword>
<evidence type="ECO:0000313" key="13">
    <source>
        <dbReference type="Proteomes" id="UP000239720"/>
    </source>
</evidence>
<comment type="caution">
    <text evidence="12">The sequence shown here is derived from an EMBL/GenBank/DDBJ whole genome shotgun (WGS) entry which is preliminary data.</text>
</comment>
<feature type="domain" description="Peptidase S24/S26A/S26B/S26C" evidence="10">
    <location>
        <begin position="106"/>
        <end position="208"/>
    </location>
</feature>
<dbReference type="InterPro" id="IPR036390">
    <property type="entry name" value="WH_DNA-bd_sf"/>
</dbReference>
<dbReference type="GO" id="GO:0006508">
    <property type="term" value="P:proteolysis"/>
    <property type="evidence" value="ECO:0007669"/>
    <property type="project" value="InterPro"/>
</dbReference>
<keyword evidence="4" id="KW-0378">Hydrolase</keyword>
<dbReference type="InterPro" id="IPR006200">
    <property type="entry name" value="LexA"/>
</dbReference>
<keyword evidence="9" id="KW-0742">SOS response</keyword>
<keyword evidence="2" id="KW-0235">DNA replication</keyword>
<evidence type="ECO:0000256" key="9">
    <source>
        <dbReference type="ARBA" id="ARBA00023236"/>
    </source>
</evidence>
<proteinExistence type="predicted"/>
<dbReference type="Gene3D" id="2.10.109.10">
    <property type="entry name" value="Umud Fragment, subunit A"/>
    <property type="match status" value="1"/>
</dbReference>
<dbReference type="InterPro" id="IPR050077">
    <property type="entry name" value="LexA_repressor"/>
</dbReference>
<feature type="domain" description="LexA repressor DNA-binding" evidence="11">
    <location>
        <begin position="11"/>
        <end position="71"/>
    </location>
</feature>
<dbReference type="Pfam" id="PF00717">
    <property type="entry name" value="Peptidase_S24"/>
    <property type="match status" value="1"/>
</dbReference>
<evidence type="ECO:0000256" key="8">
    <source>
        <dbReference type="ARBA" id="ARBA00023204"/>
    </source>
</evidence>
<dbReference type="GO" id="GO:0045892">
    <property type="term" value="P:negative regulation of DNA-templated transcription"/>
    <property type="evidence" value="ECO:0007669"/>
    <property type="project" value="InterPro"/>
</dbReference>
<dbReference type="EMBL" id="NEMB01000003">
    <property type="protein sequence ID" value="PQQ66060.1"/>
    <property type="molecule type" value="Genomic_DNA"/>
</dbReference>
<reference evidence="12 13" key="1">
    <citation type="journal article" date="2018" name="Syst. Appl. Microbiol.">
        <title>Characterization and high-quality draft genome sequence of Herbivorax saccincola A7, an anaerobic, alkaliphilic, thermophilic, cellulolytic, and xylanolytic bacterium.</title>
        <authorList>
            <person name="Aikawa S."/>
            <person name="Baramee S."/>
            <person name="Sermsathanaswadi J."/>
            <person name="Thianheng P."/>
            <person name="Tachaapaikoon C."/>
            <person name="Shikata A."/>
            <person name="Waeonukul R."/>
            <person name="Pason P."/>
            <person name="Ratanakhanokchai K."/>
            <person name="Kosugi A."/>
        </authorList>
    </citation>
    <scope>NUCLEOTIDE SEQUENCE [LARGE SCALE GENOMIC DNA]</scope>
    <source>
        <strain evidence="12 13">A7</strain>
    </source>
</reference>
<evidence type="ECO:0000256" key="5">
    <source>
        <dbReference type="ARBA" id="ARBA00023015"/>
    </source>
</evidence>
<name>A0A2S8R8D5_9FIRM</name>
<keyword evidence="8" id="KW-0234">DNA repair</keyword>
<dbReference type="SUPFAM" id="SSF51306">
    <property type="entry name" value="LexA/Signal peptidase"/>
    <property type="match status" value="1"/>
</dbReference>
<evidence type="ECO:0000256" key="1">
    <source>
        <dbReference type="ARBA" id="ARBA00022491"/>
    </source>
</evidence>
<dbReference type="GO" id="GO:0006281">
    <property type="term" value="P:DNA repair"/>
    <property type="evidence" value="ECO:0007669"/>
    <property type="project" value="UniProtKB-KW"/>
</dbReference>
<sequence length="214" mass="24527">MVKVSVDFNFLTSKQKKVYTAIESFIKENGMPPTVREIGELIGEKTPGAVQGILNRLEEKGVIRRQPRVARSIQLVQENSNYADHVYLPLIKKISQRNVDDLLNMYNIVKYYPVPAHLFENAENHFIIQCPDNSLLDSGISYEDTLVIDMKPDLKDGDIVLLMYENLTILRYYSPHEDSDKVVLKADSDLIGKEVFSRDEIKIIGKMVAKFTKY</sequence>
<gene>
    <name evidence="12" type="ORF">B9R14_04275</name>
</gene>
<keyword evidence="5" id="KW-0805">Transcription regulation</keyword>
<dbReference type="InterPro" id="IPR015927">
    <property type="entry name" value="Peptidase_S24_S26A/B/C"/>
</dbReference>
<dbReference type="InterPro" id="IPR036286">
    <property type="entry name" value="LexA/Signal_pep-like_sf"/>
</dbReference>
<evidence type="ECO:0000259" key="10">
    <source>
        <dbReference type="Pfam" id="PF00717"/>
    </source>
</evidence>
<evidence type="ECO:0000313" key="12">
    <source>
        <dbReference type="EMBL" id="PQQ66060.1"/>
    </source>
</evidence>
<dbReference type="Proteomes" id="UP000239720">
    <property type="component" value="Unassembled WGS sequence"/>
</dbReference>
<evidence type="ECO:0000256" key="4">
    <source>
        <dbReference type="ARBA" id="ARBA00022801"/>
    </source>
</evidence>
<organism evidence="12 13">
    <name type="scientific">Acetivibrio saccincola</name>
    <dbReference type="NCBI Taxonomy" id="1677857"/>
    <lineage>
        <taxon>Bacteria</taxon>
        <taxon>Bacillati</taxon>
        <taxon>Bacillota</taxon>
        <taxon>Clostridia</taxon>
        <taxon>Eubacteriales</taxon>
        <taxon>Oscillospiraceae</taxon>
        <taxon>Acetivibrio</taxon>
    </lineage>
</organism>
<dbReference type="InterPro" id="IPR039418">
    <property type="entry name" value="LexA-like"/>
</dbReference>
<dbReference type="GO" id="GO:0006260">
    <property type="term" value="P:DNA replication"/>
    <property type="evidence" value="ECO:0007669"/>
    <property type="project" value="UniProtKB-KW"/>
</dbReference>
<dbReference type="GO" id="GO:0003677">
    <property type="term" value="F:DNA binding"/>
    <property type="evidence" value="ECO:0007669"/>
    <property type="project" value="UniProtKB-KW"/>
</dbReference>
<dbReference type="InterPro" id="IPR036388">
    <property type="entry name" value="WH-like_DNA-bd_sf"/>
</dbReference>
<keyword evidence="6" id="KW-0238">DNA-binding</keyword>
<dbReference type="SUPFAM" id="SSF46785">
    <property type="entry name" value="Winged helix' DNA-binding domain"/>
    <property type="match status" value="1"/>
</dbReference>
<keyword evidence="7" id="KW-0804">Transcription</keyword>
<keyword evidence="1" id="KW-0678">Repressor</keyword>
<dbReference type="CDD" id="cd06529">
    <property type="entry name" value="S24_LexA-like"/>
    <property type="match status" value="1"/>
</dbReference>
<dbReference type="NCBIfam" id="TIGR00498">
    <property type="entry name" value="lexA"/>
    <property type="match status" value="1"/>
</dbReference>
<evidence type="ECO:0000256" key="6">
    <source>
        <dbReference type="ARBA" id="ARBA00023125"/>
    </source>
</evidence>
<dbReference type="AlphaFoldDB" id="A0A2S8R8D5"/>